<name>A0A1E1F3K0_9SPHN</name>
<dbReference type="Proteomes" id="UP000218272">
    <property type="component" value="Chromosome SCLO_1"/>
</dbReference>
<accession>A0A1E1F3K0</accession>
<dbReference type="KEGG" id="sclo:SCLO_1020630"/>
<dbReference type="EMBL" id="AP017655">
    <property type="protein sequence ID" value="BAV65103.1"/>
    <property type="molecule type" value="Genomic_DNA"/>
</dbReference>
<protein>
    <submittedName>
        <fullName evidence="1">Bifunctional DNA primase/polymerase</fullName>
    </submittedName>
</protein>
<gene>
    <name evidence="1" type="ORF">SCLO_1020630</name>
</gene>
<dbReference type="RefSeq" id="WP_179948859.1">
    <property type="nucleotide sequence ID" value="NZ_AP017655.1"/>
</dbReference>
<proteinExistence type="predicted"/>
<dbReference type="AlphaFoldDB" id="A0A1E1F3K0"/>
<reference evidence="1 2" key="1">
    <citation type="submission" date="2016-10" db="EMBL/GenBank/DDBJ databases">
        <title>Complete Genome Sequence of the Nonylphenol-Degrading Bacterium Sphingobium cloacae JCM 10874T.</title>
        <authorList>
            <person name="Ootsuka M."/>
            <person name="Nishizawa T."/>
            <person name="Ohta H."/>
        </authorList>
    </citation>
    <scope>NUCLEOTIDE SEQUENCE [LARGE SCALE GENOMIC DNA]</scope>
    <source>
        <strain evidence="1 2">JCM 10874</strain>
    </source>
</reference>
<evidence type="ECO:0000313" key="1">
    <source>
        <dbReference type="EMBL" id="BAV65103.1"/>
    </source>
</evidence>
<evidence type="ECO:0000313" key="2">
    <source>
        <dbReference type="Proteomes" id="UP000218272"/>
    </source>
</evidence>
<sequence>MVGLHPEDDETRVFVHIKHNLSARGDSLLYTLEGATDSEVPELVWGGATDLTADDLARKANKVGRPDDASQEAEMFLKRALAGGVARKIKDVVRDAEKRSISDRTLRKAARKMGIIKKGQTWKLAETSS</sequence>
<keyword evidence="2" id="KW-1185">Reference proteome</keyword>
<organism evidence="1 2">
    <name type="scientific">Sphingobium cloacae</name>
    <dbReference type="NCBI Taxonomy" id="120107"/>
    <lineage>
        <taxon>Bacteria</taxon>
        <taxon>Pseudomonadati</taxon>
        <taxon>Pseudomonadota</taxon>
        <taxon>Alphaproteobacteria</taxon>
        <taxon>Sphingomonadales</taxon>
        <taxon>Sphingomonadaceae</taxon>
        <taxon>Sphingobium</taxon>
    </lineage>
</organism>